<gene>
    <name evidence="2" type="ORF">VE25_19960</name>
</gene>
<sequence length="559" mass="57166">MWRRLLAAEGGNMAILFAGALALASVVAAFAVDAGSLYLERRMLQTAVDLAALEAARDPANARAVAREVLVDAGVIGASVTVEQLADPDNPTRLEVETGQYAADSGIAPQDRFQAGATAINAVRVVATKPGRLYFANSWSPIPEMSASATASVTPLVAFSIGSRLARLEGGLVNGLLNTLLGTTVKLTAADYNGLVGAKVDAFAYLDALAFELGLTVGTYDDVLAVSATQNQLVKALARALSGTEAAAASLIAGVIGNTGLIPVNKLLSLGDLGRIDIGSGGEDLYADIAALDILMATATLGGAGKQVGLNLSVDLGSIAAIKADLAIGEPPQFASWFAIGPTGAVARTAQVRLRLLVSLLGDAGLIKGSLVRVPLYVEVAHAEAIVGAASCPVNGGMGSATILTRPGALRLMVGEVSDSSLRDFNTQPALRETRLVGLLIADIYAKALIEVAQSSPIPLSFSSREIASETVKTATTRTIVGSLVGTLLSHLTIRIDVFGGLISISLALVTQLLAALLTPVTPVLDAIVNLLLDTLGLGLGEADVRVYGVTCGHPVLVG</sequence>
<dbReference type="Proteomes" id="UP000033632">
    <property type="component" value="Unassembled WGS sequence"/>
</dbReference>
<name>A0A0F5FFF7_9HYPH</name>
<accession>A0A0F5FFF7</accession>
<dbReference type="Pfam" id="PF13400">
    <property type="entry name" value="Tad"/>
    <property type="match status" value="1"/>
</dbReference>
<dbReference type="STRING" id="443610.VE25_19960"/>
<organism evidence="2 3">
    <name type="scientific">Devosia geojensis</name>
    <dbReference type="NCBI Taxonomy" id="443610"/>
    <lineage>
        <taxon>Bacteria</taxon>
        <taxon>Pseudomonadati</taxon>
        <taxon>Pseudomonadota</taxon>
        <taxon>Alphaproteobacteria</taxon>
        <taxon>Hyphomicrobiales</taxon>
        <taxon>Devosiaceae</taxon>
        <taxon>Devosia</taxon>
    </lineage>
</organism>
<feature type="domain" description="Putative Flp pilus-assembly TadG-like N-terminal" evidence="1">
    <location>
        <begin position="11"/>
        <end position="58"/>
    </location>
</feature>
<protein>
    <recommendedName>
        <fullName evidence="1">Putative Flp pilus-assembly TadG-like N-terminal domain-containing protein</fullName>
    </recommendedName>
</protein>
<dbReference type="InterPro" id="IPR028087">
    <property type="entry name" value="Tad_N"/>
</dbReference>
<dbReference type="EMBL" id="JZEX01000185">
    <property type="protein sequence ID" value="KKB06937.1"/>
    <property type="molecule type" value="Genomic_DNA"/>
</dbReference>
<proteinExistence type="predicted"/>
<reference evidence="2 3" key="1">
    <citation type="submission" date="2015-03" db="EMBL/GenBank/DDBJ databases">
        <authorList>
            <person name="Hassan Y.I."/>
            <person name="Lepp D."/>
            <person name="Li X.-Z."/>
            <person name="Zhou T."/>
        </authorList>
    </citation>
    <scope>NUCLEOTIDE SEQUENCE [LARGE SCALE GENOMIC DNA]</scope>
    <source>
        <strain evidence="2 3">BD-c194</strain>
    </source>
</reference>
<dbReference type="OrthoDB" id="7630116at2"/>
<evidence type="ECO:0000313" key="2">
    <source>
        <dbReference type="EMBL" id="KKB06937.1"/>
    </source>
</evidence>
<comment type="caution">
    <text evidence="2">The sequence shown here is derived from an EMBL/GenBank/DDBJ whole genome shotgun (WGS) entry which is preliminary data.</text>
</comment>
<evidence type="ECO:0000259" key="1">
    <source>
        <dbReference type="Pfam" id="PF13400"/>
    </source>
</evidence>
<dbReference type="PATRIC" id="fig|443610.3.peg.2313"/>
<dbReference type="RefSeq" id="WP_046110438.1">
    <property type="nucleotide sequence ID" value="NZ_JZEX01000185.1"/>
</dbReference>
<dbReference type="AlphaFoldDB" id="A0A0F5FFF7"/>
<evidence type="ECO:0000313" key="3">
    <source>
        <dbReference type="Proteomes" id="UP000033632"/>
    </source>
</evidence>
<keyword evidence="3" id="KW-1185">Reference proteome</keyword>